<sequence>MFVDASAIVAVLNQEPGWEEIAQLMADSPSVLLASPLVRFEAVLALARAASHDGSVQKRSDAAVIAAARDLVDDFLLEIGARDVPITREIGEAALQAAATYGKVVGHPAALNFGDCFSHACAKAHGAALLYKGDDFARTDLA</sequence>
<evidence type="ECO:0000256" key="5">
    <source>
        <dbReference type="HAMAP-Rule" id="MF_00265"/>
    </source>
</evidence>
<dbReference type="GO" id="GO:0016787">
    <property type="term" value="F:hydrolase activity"/>
    <property type="evidence" value="ECO:0007669"/>
    <property type="project" value="UniProtKB-KW"/>
</dbReference>
<organism evidence="7 8">
    <name type="scientific">Stappia indica</name>
    <dbReference type="NCBI Taxonomy" id="538381"/>
    <lineage>
        <taxon>Bacteria</taxon>
        <taxon>Pseudomonadati</taxon>
        <taxon>Pseudomonadota</taxon>
        <taxon>Alphaproteobacteria</taxon>
        <taxon>Hyphomicrobiales</taxon>
        <taxon>Stappiaceae</taxon>
        <taxon>Stappia</taxon>
    </lineage>
</organism>
<keyword evidence="3 5" id="KW-0479">Metal-binding</keyword>
<protein>
    <recommendedName>
        <fullName evidence="5">Ribonuclease VapC</fullName>
        <shortName evidence="5">RNase VapC</shortName>
        <ecNumber evidence="5">3.1.-.-</ecNumber>
    </recommendedName>
    <alternativeName>
        <fullName evidence="5">Toxin VapC</fullName>
    </alternativeName>
</protein>
<feature type="domain" description="PIN" evidence="6">
    <location>
        <begin position="1"/>
        <end position="140"/>
    </location>
</feature>
<dbReference type="OrthoDB" id="32625at2"/>
<keyword evidence="8" id="KW-1185">Reference proteome</keyword>
<evidence type="ECO:0000256" key="1">
    <source>
        <dbReference type="ARBA" id="ARBA00022649"/>
    </source>
</evidence>
<proteinExistence type="inferred from homology"/>
<evidence type="ECO:0000256" key="4">
    <source>
        <dbReference type="ARBA" id="ARBA00022801"/>
    </source>
</evidence>
<keyword evidence="1 5" id="KW-1277">Toxin-antitoxin system</keyword>
<gene>
    <name evidence="5" type="primary">vapC</name>
    <name evidence="7" type="ORF">SAMN05421512_109134</name>
</gene>
<dbReference type="Proteomes" id="UP000219331">
    <property type="component" value="Unassembled WGS sequence"/>
</dbReference>
<dbReference type="InterPro" id="IPR029060">
    <property type="entry name" value="PIN-like_dom_sf"/>
</dbReference>
<feature type="binding site" evidence="5">
    <location>
        <position position="115"/>
    </location>
    <ligand>
        <name>Mg(2+)</name>
        <dbReference type="ChEBI" id="CHEBI:18420"/>
    </ligand>
</feature>
<accession>A0A285T8R2</accession>
<keyword evidence="2 5" id="KW-0540">Nuclease</keyword>
<dbReference type="Gene3D" id="3.40.50.1010">
    <property type="entry name" value="5'-nuclease"/>
    <property type="match status" value="1"/>
</dbReference>
<dbReference type="GO" id="GO:0004540">
    <property type="term" value="F:RNA nuclease activity"/>
    <property type="evidence" value="ECO:0007669"/>
    <property type="project" value="InterPro"/>
</dbReference>
<dbReference type="EMBL" id="OBML01000009">
    <property type="protein sequence ID" value="SOC17925.1"/>
    <property type="molecule type" value="Genomic_DNA"/>
</dbReference>
<dbReference type="CDD" id="cd09871">
    <property type="entry name" value="PIN_MtVapC28-VapC30-like"/>
    <property type="match status" value="1"/>
</dbReference>
<evidence type="ECO:0000259" key="6">
    <source>
        <dbReference type="Pfam" id="PF01850"/>
    </source>
</evidence>
<dbReference type="EC" id="3.1.-.-" evidence="5"/>
<keyword evidence="5" id="KW-0800">Toxin</keyword>
<dbReference type="RefSeq" id="WP_097175692.1">
    <property type="nucleotide sequence ID" value="NZ_OBML01000009.1"/>
</dbReference>
<name>A0A285T8R2_9HYPH</name>
<comment type="function">
    <text evidence="5">Toxic component of a toxin-antitoxin (TA) system. An RNase.</text>
</comment>
<dbReference type="GO" id="GO:0000287">
    <property type="term" value="F:magnesium ion binding"/>
    <property type="evidence" value="ECO:0007669"/>
    <property type="project" value="UniProtKB-UniRule"/>
</dbReference>
<evidence type="ECO:0000313" key="8">
    <source>
        <dbReference type="Proteomes" id="UP000219331"/>
    </source>
</evidence>
<comment type="similarity">
    <text evidence="5">Belongs to the PINc/VapC protein family.</text>
</comment>
<comment type="cofactor">
    <cofactor evidence="5">
        <name>Mg(2+)</name>
        <dbReference type="ChEBI" id="CHEBI:18420"/>
    </cofactor>
</comment>
<evidence type="ECO:0000313" key="7">
    <source>
        <dbReference type="EMBL" id="SOC17925.1"/>
    </source>
</evidence>
<dbReference type="GO" id="GO:0090729">
    <property type="term" value="F:toxin activity"/>
    <property type="evidence" value="ECO:0007669"/>
    <property type="project" value="UniProtKB-KW"/>
</dbReference>
<evidence type="ECO:0000256" key="3">
    <source>
        <dbReference type="ARBA" id="ARBA00022723"/>
    </source>
</evidence>
<keyword evidence="4 5" id="KW-0378">Hydrolase</keyword>
<dbReference type="SUPFAM" id="SSF88723">
    <property type="entry name" value="PIN domain-like"/>
    <property type="match status" value="1"/>
</dbReference>
<feature type="binding site" evidence="5">
    <location>
        <position position="4"/>
    </location>
    <ligand>
        <name>Mg(2+)</name>
        <dbReference type="ChEBI" id="CHEBI:18420"/>
    </ligand>
</feature>
<dbReference type="InterPro" id="IPR002716">
    <property type="entry name" value="PIN_dom"/>
</dbReference>
<dbReference type="AlphaFoldDB" id="A0A285T8R2"/>
<keyword evidence="5" id="KW-0460">Magnesium</keyword>
<dbReference type="HAMAP" id="MF_00265">
    <property type="entry name" value="VapC_Nob1"/>
    <property type="match status" value="1"/>
</dbReference>
<evidence type="ECO:0000256" key="2">
    <source>
        <dbReference type="ARBA" id="ARBA00022722"/>
    </source>
</evidence>
<reference evidence="7 8" key="1">
    <citation type="submission" date="2017-08" db="EMBL/GenBank/DDBJ databases">
        <authorList>
            <person name="de Groot N.N."/>
        </authorList>
    </citation>
    <scope>NUCLEOTIDE SEQUENCE [LARGE SCALE GENOMIC DNA]</scope>
    <source>
        <strain evidence="7 8">USBA 352</strain>
    </source>
</reference>
<dbReference type="InterPro" id="IPR022907">
    <property type="entry name" value="VapC_family"/>
</dbReference>
<dbReference type="Pfam" id="PF01850">
    <property type="entry name" value="PIN"/>
    <property type="match status" value="1"/>
</dbReference>